<dbReference type="GO" id="GO:0005544">
    <property type="term" value="F:calcium-dependent phospholipid binding"/>
    <property type="evidence" value="ECO:0007669"/>
    <property type="project" value="InterPro"/>
</dbReference>
<dbReference type="GO" id="GO:0005737">
    <property type="term" value="C:cytoplasm"/>
    <property type="evidence" value="ECO:0007669"/>
    <property type="project" value="TreeGrafter"/>
</dbReference>
<dbReference type="InterPro" id="IPR037104">
    <property type="entry name" value="Annexin_sf"/>
</dbReference>
<dbReference type="Proteomes" id="UP000015100">
    <property type="component" value="Unassembled WGS sequence"/>
</dbReference>
<dbReference type="SUPFAM" id="SSF47874">
    <property type="entry name" value="Annexin"/>
    <property type="match status" value="1"/>
</dbReference>
<dbReference type="PANTHER" id="PTHR10502">
    <property type="entry name" value="ANNEXIN"/>
    <property type="match status" value="1"/>
</dbReference>
<organism evidence="5 6">
    <name type="scientific">Dactylellina haptotyla (strain CBS 200.50)</name>
    <name type="common">Nematode-trapping fungus</name>
    <name type="synonym">Monacrosporium haptotylum</name>
    <dbReference type="NCBI Taxonomy" id="1284197"/>
    <lineage>
        <taxon>Eukaryota</taxon>
        <taxon>Fungi</taxon>
        <taxon>Dikarya</taxon>
        <taxon>Ascomycota</taxon>
        <taxon>Pezizomycotina</taxon>
        <taxon>Orbiliomycetes</taxon>
        <taxon>Orbiliales</taxon>
        <taxon>Orbiliaceae</taxon>
        <taxon>Dactylellina</taxon>
    </lineage>
</organism>
<evidence type="ECO:0000256" key="1">
    <source>
        <dbReference type="ARBA" id="ARBA00007831"/>
    </source>
</evidence>
<dbReference type="Gene3D" id="1.10.220.10">
    <property type="entry name" value="Annexin"/>
    <property type="match status" value="4"/>
</dbReference>
<dbReference type="GO" id="GO:0005886">
    <property type="term" value="C:plasma membrane"/>
    <property type="evidence" value="ECO:0007669"/>
    <property type="project" value="TreeGrafter"/>
</dbReference>
<keyword evidence="3" id="KW-0041">Annexin</keyword>
<dbReference type="HOGENOM" id="CLU_041033_0_0_1"/>
<dbReference type="InterPro" id="IPR018502">
    <property type="entry name" value="Annexin_repeat"/>
</dbReference>
<feature type="region of interest" description="Disordered" evidence="4">
    <location>
        <begin position="1"/>
        <end position="234"/>
    </location>
</feature>
<keyword evidence="2" id="KW-0677">Repeat</keyword>
<comment type="caution">
    <text evidence="5">The sequence shown here is derived from an EMBL/GenBank/DDBJ whole genome shotgun (WGS) entry which is preliminary data.</text>
</comment>
<feature type="compositionally biased region" description="Polar residues" evidence="4">
    <location>
        <begin position="147"/>
        <end position="176"/>
    </location>
</feature>
<dbReference type="PROSITE" id="PS51897">
    <property type="entry name" value="ANNEXIN_2"/>
    <property type="match status" value="2"/>
</dbReference>
<feature type="compositionally biased region" description="Low complexity" evidence="4">
    <location>
        <begin position="193"/>
        <end position="202"/>
    </location>
</feature>
<name>S7ZY92_DACHA</name>
<feature type="compositionally biased region" description="Polar residues" evidence="4">
    <location>
        <begin position="103"/>
        <end position="119"/>
    </location>
</feature>
<sequence>MASYYDPQYGSPYHLHHHNQPPPPEHPHPYPHPHHGQYPQPHWDPSNGGGPAAYQSHLSHQQQPWQDPSTQHHHHHQQPHYNYHQQQPLPPPIPPHPSPSLSNVSPAQAYDWNQSSYHDPSQAPGSLPPPPHEPPPHPPPPYDPSQRPMSWPSSPQEYHTYFSASNTAPTASTPSYLQPPPPASHGYFPPSSPSSLSPSQSHGHGHHHSISGPITITPRTSFPGYPSTHTPRSTDLAMDDAQKIRDAFGIGGLHHTPVINIIANRSPCHLEDLLLSYKNLTGHDLLATLKDTARANKIGTLIDPNSKHFNAAATAILLGPVKSEGYWVVKAVKGTGTNEALLTEAIFGRSNQELEVMRSFVRSNYYKTLEEYVRADVSMGTKDLFDLGMEPSPSKDATLNHPPPEIAKTQLDVRRIVSATPSFKLFSKNSIAICQVLAQRTPGQILAIRDEYRNETGKNLRDTIKQAFYGHVKDALLYILDGAVDKVERDVKLLEDAMEGAGTRNQLLISRLVRIHWDKHHLAEVKKRYYEIYRHQLLARIRKEVRGSYRDLMVSIAESDTSPWRQ</sequence>
<evidence type="ECO:0000313" key="6">
    <source>
        <dbReference type="Proteomes" id="UP000015100"/>
    </source>
</evidence>
<proteinExistence type="inferred from homology"/>
<dbReference type="EMBL" id="AQGS01001056">
    <property type="protein sequence ID" value="EPS35725.1"/>
    <property type="molecule type" value="Genomic_DNA"/>
</dbReference>
<reference evidence="6" key="2">
    <citation type="submission" date="2013-04" db="EMBL/GenBank/DDBJ databases">
        <title>Genomic mechanisms accounting for the adaptation to parasitism in nematode-trapping fungi.</title>
        <authorList>
            <person name="Ahren D.G."/>
        </authorList>
    </citation>
    <scope>NUCLEOTIDE SEQUENCE [LARGE SCALE GENOMIC DNA]</scope>
    <source>
        <strain evidence="6">CBS 200.50</strain>
    </source>
</reference>
<evidence type="ECO:0000256" key="4">
    <source>
        <dbReference type="SAM" id="MobiDB-lite"/>
    </source>
</evidence>
<dbReference type="AlphaFoldDB" id="S7ZY92"/>
<evidence type="ECO:0000256" key="2">
    <source>
        <dbReference type="ARBA" id="ARBA00022737"/>
    </source>
</evidence>
<feature type="compositionally biased region" description="Polar residues" evidence="4">
    <location>
        <begin position="56"/>
        <end position="69"/>
    </location>
</feature>
<dbReference type="eggNOG" id="KOG0819">
    <property type="taxonomic scope" value="Eukaryota"/>
</dbReference>
<keyword evidence="6" id="KW-1185">Reference proteome</keyword>
<dbReference type="Pfam" id="PF00191">
    <property type="entry name" value="Annexin"/>
    <property type="match status" value="3"/>
</dbReference>
<dbReference type="SMART" id="SM00335">
    <property type="entry name" value="ANX"/>
    <property type="match status" value="3"/>
</dbReference>
<dbReference type="PANTHER" id="PTHR10502:SF102">
    <property type="entry name" value="ANNEXIN B11"/>
    <property type="match status" value="1"/>
</dbReference>
<dbReference type="OMA" id="QRPMSWP"/>
<gene>
    <name evidence="5" type="ORF">H072_10862</name>
</gene>
<evidence type="ECO:0008006" key="7">
    <source>
        <dbReference type="Google" id="ProtNLM"/>
    </source>
</evidence>
<feature type="compositionally biased region" description="Pro residues" evidence="4">
    <location>
        <begin position="88"/>
        <end position="98"/>
    </location>
</feature>
<accession>S7ZY92</accession>
<comment type="similarity">
    <text evidence="1">Belongs to the annexin family.</text>
</comment>
<dbReference type="STRING" id="1284197.S7ZY92"/>
<dbReference type="GO" id="GO:0005509">
    <property type="term" value="F:calcium ion binding"/>
    <property type="evidence" value="ECO:0007669"/>
    <property type="project" value="InterPro"/>
</dbReference>
<feature type="compositionally biased region" description="Pro residues" evidence="4">
    <location>
        <begin position="126"/>
        <end position="143"/>
    </location>
</feature>
<evidence type="ECO:0000256" key="3">
    <source>
        <dbReference type="ARBA" id="ARBA00023216"/>
    </source>
</evidence>
<dbReference type="GO" id="GO:0001786">
    <property type="term" value="F:phosphatidylserine binding"/>
    <property type="evidence" value="ECO:0007669"/>
    <property type="project" value="TreeGrafter"/>
</dbReference>
<evidence type="ECO:0000313" key="5">
    <source>
        <dbReference type="EMBL" id="EPS35725.1"/>
    </source>
</evidence>
<dbReference type="OrthoDB" id="37886at2759"/>
<reference evidence="5 6" key="1">
    <citation type="journal article" date="2013" name="PLoS Genet.">
        <title>Genomic mechanisms accounting for the adaptation to parasitism in nematode-trapping fungi.</title>
        <authorList>
            <person name="Meerupati T."/>
            <person name="Andersson K.M."/>
            <person name="Friman E."/>
            <person name="Kumar D."/>
            <person name="Tunlid A."/>
            <person name="Ahren D."/>
        </authorList>
    </citation>
    <scope>NUCLEOTIDE SEQUENCE [LARGE SCALE GENOMIC DNA]</scope>
    <source>
        <strain evidence="5 6">CBS 200.50</strain>
    </source>
</reference>
<protein>
    <recommendedName>
        <fullName evidence="7">Annexin</fullName>
    </recommendedName>
</protein>